<evidence type="ECO:0000259" key="2">
    <source>
        <dbReference type="PROSITE" id="PS50943"/>
    </source>
</evidence>
<keyword evidence="1" id="KW-0238">DNA-binding</keyword>
<gene>
    <name evidence="3" type="ORF">H9728_00520</name>
</gene>
<evidence type="ECO:0000313" key="4">
    <source>
        <dbReference type="Proteomes" id="UP000824135"/>
    </source>
</evidence>
<dbReference type="PANTHER" id="PTHR46558:SF11">
    <property type="entry name" value="HTH-TYPE TRANSCRIPTIONAL REGULATOR XRE"/>
    <property type="match status" value="1"/>
</dbReference>
<protein>
    <submittedName>
        <fullName evidence="3">Transcriptional regulator</fullName>
    </submittedName>
</protein>
<dbReference type="PANTHER" id="PTHR46558">
    <property type="entry name" value="TRACRIPTIONAL REGULATORY PROTEIN-RELATED-RELATED"/>
    <property type="match status" value="1"/>
</dbReference>
<proteinExistence type="predicted"/>
<reference evidence="3" key="2">
    <citation type="submission" date="2021-04" db="EMBL/GenBank/DDBJ databases">
        <authorList>
            <person name="Gilroy R."/>
        </authorList>
    </citation>
    <scope>NUCLEOTIDE SEQUENCE</scope>
    <source>
        <strain evidence="3">CHK199-9574</strain>
    </source>
</reference>
<dbReference type="InterPro" id="IPR001387">
    <property type="entry name" value="Cro/C1-type_HTH"/>
</dbReference>
<dbReference type="SMART" id="SM00530">
    <property type="entry name" value="HTH_XRE"/>
    <property type="match status" value="2"/>
</dbReference>
<dbReference type="GO" id="GO:0003677">
    <property type="term" value="F:DNA binding"/>
    <property type="evidence" value="ECO:0007669"/>
    <property type="project" value="UniProtKB-KW"/>
</dbReference>
<dbReference type="Pfam" id="PF01381">
    <property type="entry name" value="HTH_3"/>
    <property type="match status" value="1"/>
</dbReference>
<dbReference type="Gene3D" id="1.10.260.40">
    <property type="entry name" value="lambda repressor-like DNA-binding domains"/>
    <property type="match status" value="2"/>
</dbReference>
<name>A0A9D2CFX0_9FIRM</name>
<reference evidence="3" key="1">
    <citation type="journal article" date="2021" name="PeerJ">
        <title>Extensive microbial diversity within the chicken gut microbiome revealed by metagenomics and culture.</title>
        <authorList>
            <person name="Gilroy R."/>
            <person name="Ravi A."/>
            <person name="Getino M."/>
            <person name="Pursley I."/>
            <person name="Horton D.L."/>
            <person name="Alikhan N.F."/>
            <person name="Baker D."/>
            <person name="Gharbi K."/>
            <person name="Hall N."/>
            <person name="Watson M."/>
            <person name="Adriaenssens E.M."/>
            <person name="Foster-Nyarko E."/>
            <person name="Jarju S."/>
            <person name="Secka A."/>
            <person name="Antonio M."/>
            <person name="Oren A."/>
            <person name="Chaudhuri R.R."/>
            <person name="La Ragione R."/>
            <person name="Hildebrand F."/>
            <person name="Pallen M.J."/>
        </authorList>
    </citation>
    <scope>NUCLEOTIDE SEQUENCE</scope>
    <source>
        <strain evidence="3">CHK199-9574</strain>
    </source>
</reference>
<comment type="caution">
    <text evidence="3">The sequence shown here is derived from an EMBL/GenBank/DDBJ whole genome shotgun (WGS) entry which is preliminary data.</text>
</comment>
<dbReference type="SUPFAM" id="SSF47413">
    <property type="entry name" value="lambda repressor-like DNA-binding domains"/>
    <property type="match status" value="2"/>
</dbReference>
<feature type="domain" description="HTH cro/C1-type" evidence="2">
    <location>
        <begin position="10"/>
        <end position="64"/>
    </location>
</feature>
<dbReference type="EMBL" id="DXCO01000004">
    <property type="protein sequence ID" value="HIY77507.1"/>
    <property type="molecule type" value="Genomic_DNA"/>
</dbReference>
<dbReference type="CDD" id="cd00093">
    <property type="entry name" value="HTH_XRE"/>
    <property type="match status" value="2"/>
</dbReference>
<feature type="domain" description="HTH cro/C1-type" evidence="2">
    <location>
        <begin position="121"/>
        <end position="140"/>
    </location>
</feature>
<accession>A0A9D2CFX0</accession>
<evidence type="ECO:0000313" key="3">
    <source>
        <dbReference type="EMBL" id="HIY77507.1"/>
    </source>
</evidence>
<dbReference type="Proteomes" id="UP000824135">
    <property type="component" value="Unassembled WGS sequence"/>
</dbReference>
<dbReference type="PROSITE" id="PS50943">
    <property type="entry name" value="HTH_CROC1"/>
    <property type="match status" value="2"/>
</dbReference>
<evidence type="ECO:0000256" key="1">
    <source>
        <dbReference type="ARBA" id="ARBA00023125"/>
    </source>
</evidence>
<dbReference type="InterPro" id="IPR010982">
    <property type="entry name" value="Lambda_DNA-bd_dom_sf"/>
</dbReference>
<sequence>MKAFNLSASLYELMEDEKLSVPAFAKEISCTPAAVRRWLNGIYDPDPLSLIKIAERFGVSADYLFGLSDAKACKWRVAEDRFMDRYRSLKDAAGVTDYKICQKCGIKSGVVSKWKDIEGFPKTEHLLKLVSFFGCTLDYLLGIGR</sequence>
<organism evidence="3 4">
    <name type="scientific">Candidatus Borkfalkia excrementavium</name>
    <dbReference type="NCBI Taxonomy" id="2838505"/>
    <lineage>
        <taxon>Bacteria</taxon>
        <taxon>Bacillati</taxon>
        <taxon>Bacillota</taxon>
        <taxon>Clostridia</taxon>
        <taxon>Christensenellales</taxon>
        <taxon>Christensenellaceae</taxon>
        <taxon>Candidatus Borkfalkia</taxon>
    </lineage>
</organism>
<dbReference type="AlphaFoldDB" id="A0A9D2CFX0"/>